<evidence type="ECO:0000256" key="1">
    <source>
        <dbReference type="ARBA" id="ARBA00004604"/>
    </source>
</evidence>
<protein>
    <submittedName>
        <fullName evidence="5">Uncharacterized protein</fullName>
    </submittedName>
</protein>
<dbReference type="SUPFAM" id="SSF82704">
    <property type="entry name" value="AlbA-like"/>
    <property type="match status" value="1"/>
</dbReference>
<dbReference type="PANTHER" id="PTHR15314:SF1">
    <property type="entry name" value="RIBONUCLEASE P PROTEIN SUBUNIT P20"/>
    <property type="match status" value="1"/>
</dbReference>
<feature type="compositionally biased region" description="Basic residues" evidence="4">
    <location>
        <begin position="11"/>
        <end position="23"/>
    </location>
</feature>
<proteinExistence type="predicted"/>
<evidence type="ECO:0000256" key="3">
    <source>
        <dbReference type="ARBA" id="ARBA00023242"/>
    </source>
</evidence>
<dbReference type="GO" id="GO:0000172">
    <property type="term" value="C:ribonuclease MRP complex"/>
    <property type="evidence" value="ECO:0007669"/>
    <property type="project" value="InterPro"/>
</dbReference>
<feature type="region of interest" description="Disordered" evidence="4">
    <location>
        <begin position="1"/>
        <end position="23"/>
    </location>
</feature>
<dbReference type="Pfam" id="PF12328">
    <property type="entry name" value="Rpp20"/>
    <property type="match status" value="1"/>
</dbReference>
<comment type="subcellular location">
    <subcellularLocation>
        <location evidence="1">Nucleus</location>
        <location evidence="1">Nucleolus</location>
    </subcellularLocation>
</comment>
<evidence type="ECO:0000256" key="4">
    <source>
        <dbReference type="SAM" id="MobiDB-lite"/>
    </source>
</evidence>
<dbReference type="InterPro" id="IPR014612">
    <property type="entry name" value="Pop7/Rpp20"/>
</dbReference>
<sequence>MDIIGNENNTRKKGKNKKKSSPQKYLKKNRLVTRPKAGPNVIFVKKKMSYKVLLQKSCDLLIKENCIILHAMGSAINRCCFLTMDIEKAFPGKCKVETNTGTVDLADNLEPVSDDVDFGAQVRNCFRIHMKITKDTISETSHSLS</sequence>
<name>A0A5E4QGX2_9NEOP</name>
<dbReference type="AlphaFoldDB" id="A0A5E4QGX2"/>
<dbReference type="GO" id="GO:0005655">
    <property type="term" value="C:nucleolar ribonuclease P complex"/>
    <property type="evidence" value="ECO:0007669"/>
    <property type="project" value="InterPro"/>
</dbReference>
<accession>A0A5E4QGX2</accession>
<dbReference type="GO" id="GO:0001682">
    <property type="term" value="P:tRNA 5'-leader removal"/>
    <property type="evidence" value="ECO:0007669"/>
    <property type="project" value="InterPro"/>
</dbReference>
<gene>
    <name evidence="5" type="ORF">LSINAPIS_LOCUS8784</name>
</gene>
<keyword evidence="2" id="KW-0819">tRNA processing</keyword>
<dbReference type="EMBL" id="FZQP02003222">
    <property type="protein sequence ID" value="VVC97530.1"/>
    <property type="molecule type" value="Genomic_DNA"/>
</dbReference>
<keyword evidence="3" id="KW-0539">Nucleus</keyword>
<dbReference type="InterPro" id="IPR036882">
    <property type="entry name" value="Alba-like_dom_sf"/>
</dbReference>
<dbReference type="Proteomes" id="UP000324832">
    <property type="component" value="Unassembled WGS sequence"/>
</dbReference>
<dbReference type="Gene3D" id="3.30.110.20">
    <property type="entry name" value="Alba-like domain"/>
    <property type="match status" value="1"/>
</dbReference>
<evidence type="ECO:0000256" key="2">
    <source>
        <dbReference type="ARBA" id="ARBA00022694"/>
    </source>
</evidence>
<evidence type="ECO:0000313" key="6">
    <source>
        <dbReference type="Proteomes" id="UP000324832"/>
    </source>
</evidence>
<dbReference type="GO" id="GO:0003676">
    <property type="term" value="F:nucleic acid binding"/>
    <property type="evidence" value="ECO:0007669"/>
    <property type="project" value="InterPro"/>
</dbReference>
<organism evidence="5 6">
    <name type="scientific">Leptidea sinapis</name>
    <dbReference type="NCBI Taxonomy" id="189913"/>
    <lineage>
        <taxon>Eukaryota</taxon>
        <taxon>Metazoa</taxon>
        <taxon>Ecdysozoa</taxon>
        <taxon>Arthropoda</taxon>
        <taxon>Hexapoda</taxon>
        <taxon>Insecta</taxon>
        <taxon>Pterygota</taxon>
        <taxon>Neoptera</taxon>
        <taxon>Endopterygota</taxon>
        <taxon>Lepidoptera</taxon>
        <taxon>Glossata</taxon>
        <taxon>Ditrysia</taxon>
        <taxon>Papilionoidea</taxon>
        <taxon>Pieridae</taxon>
        <taxon>Dismorphiinae</taxon>
        <taxon>Leptidea</taxon>
    </lineage>
</organism>
<keyword evidence="6" id="KW-1185">Reference proteome</keyword>
<evidence type="ECO:0000313" key="5">
    <source>
        <dbReference type="EMBL" id="VVC97530.1"/>
    </source>
</evidence>
<reference evidence="5 6" key="1">
    <citation type="submission" date="2017-07" db="EMBL/GenBank/DDBJ databases">
        <authorList>
            <person name="Talla V."/>
            <person name="Backstrom N."/>
        </authorList>
    </citation>
    <scope>NUCLEOTIDE SEQUENCE [LARGE SCALE GENOMIC DNA]</scope>
</reference>
<dbReference type="PANTHER" id="PTHR15314">
    <property type="entry name" value="RIBONUCLEASE P PROTEIN SUBUNIT P20"/>
    <property type="match status" value="1"/>
</dbReference>